<dbReference type="Pfam" id="PF17956">
    <property type="entry name" value="NAPRTase_C"/>
    <property type="match status" value="1"/>
</dbReference>
<organism evidence="20 21">
    <name type="scientific">Cephus cinctus</name>
    <name type="common">Wheat stem sawfly</name>
    <dbReference type="NCBI Taxonomy" id="211228"/>
    <lineage>
        <taxon>Eukaryota</taxon>
        <taxon>Metazoa</taxon>
        <taxon>Ecdysozoa</taxon>
        <taxon>Arthropoda</taxon>
        <taxon>Hexapoda</taxon>
        <taxon>Insecta</taxon>
        <taxon>Pterygota</taxon>
        <taxon>Neoptera</taxon>
        <taxon>Endopterygota</taxon>
        <taxon>Hymenoptera</taxon>
        <taxon>Cephoidea</taxon>
        <taxon>Cephidae</taxon>
        <taxon>Cephus</taxon>
    </lineage>
</organism>
<dbReference type="FunFam" id="3.20.20.70:FF:000173">
    <property type="entry name" value="Nicotinate phosphoribosyltransferase"/>
    <property type="match status" value="1"/>
</dbReference>
<evidence type="ECO:0000256" key="12">
    <source>
        <dbReference type="ARBA" id="ARBA00022842"/>
    </source>
</evidence>
<dbReference type="FunFam" id="3.20.140.10:FF:000002">
    <property type="entry name" value="Nicotinate phosphoribosyltransferase"/>
    <property type="match status" value="1"/>
</dbReference>
<evidence type="ECO:0000259" key="19">
    <source>
        <dbReference type="Pfam" id="PF17956"/>
    </source>
</evidence>
<evidence type="ECO:0000313" key="20">
    <source>
        <dbReference type="Proteomes" id="UP000694920"/>
    </source>
</evidence>
<comment type="catalytic activity">
    <reaction evidence="15 16">
        <text>5-phospho-alpha-D-ribose 1-diphosphate + nicotinate + ATP + H2O = nicotinate beta-D-ribonucleotide + ADP + phosphate + diphosphate</text>
        <dbReference type="Rhea" id="RHEA:36163"/>
        <dbReference type="ChEBI" id="CHEBI:15377"/>
        <dbReference type="ChEBI" id="CHEBI:30616"/>
        <dbReference type="ChEBI" id="CHEBI:32544"/>
        <dbReference type="ChEBI" id="CHEBI:33019"/>
        <dbReference type="ChEBI" id="CHEBI:43474"/>
        <dbReference type="ChEBI" id="CHEBI:57502"/>
        <dbReference type="ChEBI" id="CHEBI:58017"/>
        <dbReference type="ChEBI" id="CHEBI:456216"/>
        <dbReference type="EC" id="6.3.4.21"/>
    </reaction>
</comment>
<keyword evidence="21" id="KW-0328">Glycosyltransferase</keyword>
<dbReference type="InterPro" id="IPR041619">
    <property type="entry name" value="NAPRTase_C"/>
</dbReference>
<dbReference type="Pfam" id="PF04095">
    <property type="entry name" value="NAPRTase"/>
    <property type="match status" value="1"/>
</dbReference>
<dbReference type="InterPro" id="IPR040727">
    <property type="entry name" value="NAPRTase_N"/>
</dbReference>
<dbReference type="SUPFAM" id="SSF54675">
    <property type="entry name" value="Nicotinate/Quinolinate PRTase N-terminal domain-like"/>
    <property type="match status" value="1"/>
</dbReference>
<evidence type="ECO:0000256" key="2">
    <source>
        <dbReference type="ARBA" id="ARBA00001946"/>
    </source>
</evidence>
<comment type="PTM">
    <text evidence="16">Transiently phosphorylated on a His residue during the reaction cycle. Phosphorylation strongly increases the affinity for substrates and increases the rate of nicotinate D-ribonucleotide production. Dephosphorylation regenerates the low-affinity form of the enzyme, leading to product release.</text>
</comment>
<evidence type="ECO:0000259" key="18">
    <source>
        <dbReference type="Pfam" id="PF17767"/>
    </source>
</evidence>
<comment type="pathway">
    <text evidence="3 16">Cofactor biosynthesis; NAD(+) biosynthesis; nicotinate D-ribonucleotide from nicotinate: step 1/1.</text>
</comment>
<dbReference type="PANTHER" id="PTHR11098:SF1">
    <property type="entry name" value="NICOTINATE PHOSPHORIBOSYLTRANSFERASE"/>
    <property type="match status" value="1"/>
</dbReference>
<evidence type="ECO:0000256" key="9">
    <source>
        <dbReference type="ARBA" id="ARBA00022642"/>
    </source>
</evidence>
<evidence type="ECO:0000256" key="16">
    <source>
        <dbReference type="RuleBase" id="RU365100"/>
    </source>
</evidence>
<dbReference type="GeneID" id="107263954"/>
<dbReference type="AlphaFoldDB" id="A0AAJ7VXY2"/>
<keyword evidence="8 16" id="KW-0436">Ligase</keyword>
<feature type="domain" description="Nicotinate/nicotinamide phosphoribosyltransferase" evidence="17">
    <location>
        <begin position="319"/>
        <end position="420"/>
    </location>
</feature>
<keyword evidence="20" id="KW-1185">Reference proteome</keyword>
<comment type="similarity">
    <text evidence="4 16">Belongs to the NAPRTase family.</text>
</comment>
<reference evidence="21" key="1">
    <citation type="submission" date="2025-08" db="UniProtKB">
        <authorList>
            <consortium name="RefSeq"/>
        </authorList>
    </citation>
    <scope>IDENTIFICATION</scope>
</reference>
<dbReference type="PANTHER" id="PTHR11098">
    <property type="entry name" value="NICOTINATE PHOSPHORIBOSYLTRANSFERASE"/>
    <property type="match status" value="1"/>
</dbReference>
<dbReference type="RefSeq" id="XP_024937325.1">
    <property type="nucleotide sequence ID" value="XM_025081557.1"/>
</dbReference>
<evidence type="ECO:0000256" key="13">
    <source>
        <dbReference type="ARBA" id="ARBA00023211"/>
    </source>
</evidence>
<dbReference type="Proteomes" id="UP000694920">
    <property type="component" value="Unplaced"/>
</dbReference>
<dbReference type="SUPFAM" id="SSF51690">
    <property type="entry name" value="Nicotinate/Quinolinate PRTase C-terminal domain-like"/>
    <property type="match status" value="1"/>
</dbReference>
<evidence type="ECO:0000256" key="7">
    <source>
        <dbReference type="ARBA" id="ARBA00022553"/>
    </source>
</evidence>
<comment type="cofactor">
    <cofactor evidence="1">
        <name>Mn(2+)</name>
        <dbReference type="ChEBI" id="CHEBI:29035"/>
    </cofactor>
</comment>
<dbReference type="InterPro" id="IPR036068">
    <property type="entry name" value="Nicotinate_pribotase-like_C"/>
</dbReference>
<dbReference type="FunFam" id="3.20.20.70:FF:000155">
    <property type="entry name" value="Nicotinate phosphoribosyltransferase"/>
    <property type="match status" value="1"/>
</dbReference>
<dbReference type="InterPro" id="IPR006405">
    <property type="entry name" value="Nic_PRibTrfase_pncB"/>
</dbReference>
<keyword evidence="13" id="KW-0464">Manganese</keyword>
<dbReference type="InterPro" id="IPR007229">
    <property type="entry name" value="Nic_PRibTrfase-Fam"/>
</dbReference>
<evidence type="ECO:0000256" key="15">
    <source>
        <dbReference type="ARBA" id="ARBA00048668"/>
    </source>
</evidence>
<dbReference type="GO" id="GO:0004516">
    <property type="term" value="F:nicotinate phosphoribosyltransferase activity"/>
    <property type="evidence" value="ECO:0007669"/>
    <property type="project" value="UniProtKB-UniRule"/>
</dbReference>
<dbReference type="InterPro" id="IPR041525">
    <property type="entry name" value="N/Namide_PRibTrfase"/>
</dbReference>
<gene>
    <name evidence="21" type="primary">LOC107263954</name>
</gene>
<keyword evidence="12" id="KW-0460">Magnesium</keyword>
<evidence type="ECO:0000256" key="8">
    <source>
        <dbReference type="ARBA" id="ARBA00022598"/>
    </source>
</evidence>
<evidence type="ECO:0000256" key="5">
    <source>
        <dbReference type="ARBA" id="ARBA00013236"/>
    </source>
</evidence>
<dbReference type="GO" id="GO:0016757">
    <property type="term" value="F:glycosyltransferase activity"/>
    <property type="evidence" value="ECO:0007669"/>
    <property type="project" value="UniProtKB-KW"/>
</dbReference>
<dbReference type="Gene3D" id="3.20.20.70">
    <property type="entry name" value="Aldolase class I"/>
    <property type="match status" value="1"/>
</dbReference>
<dbReference type="CDD" id="cd01570">
    <property type="entry name" value="NAPRTase_A"/>
    <property type="match status" value="1"/>
</dbReference>
<dbReference type="NCBIfam" id="TIGR01513">
    <property type="entry name" value="NAPRTase_put"/>
    <property type="match status" value="1"/>
</dbReference>
<dbReference type="GO" id="GO:0005829">
    <property type="term" value="C:cytosol"/>
    <property type="evidence" value="ECO:0007669"/>
    <property type="project" value="TreeGrafter"/>
</dbReference>
<keyword evidence="10 16" id="KW-0808">Transferase</keyword>
<keyword evidence="7" id="KW-0597">Phosphoprotein</keyword>
<dbReference type="InterPro" id="IPR013785">
    <property type="entry name" value="Aldolase_TIM"/>
</dbReference>
<name>A0AAJ7VXY2_CEPCN</name>
<dbReference type="Gene3D" id="3.20.140.10">
    <property type="entry name" value="nicotinate phosphoribosyltransferase"/>
    <property type="match status" value="2"/>
</dbReference>
<evidence type="ECO:0000256" key="4">
    <source>
        <dbReference type="ARBA" id="ARBA00010897"/>
    </source>
</evidence>
<dbReference type="FunFam" id="3.20.140.10:FF:000004">
    <property type="entry name" value="Nicotinate phosphoribosyltransferase"/>
    <property type="match status" value="1"/>
</dbReference>
<keyword evidence="11" id="KW-0479">Metal-binding</keyword>
<dbReference type="GO" id="GO:0046872">
    <property type="term" value="F:metal ion binding"/>
    <property type="evidence" value="ECO:0007669"/>
    <property type="project" value="UniProtKB-KW"/>
</dbReference>
<accession>A0AAJ7VXY2</accession>
<evidence type="ECO:0000259" key="17">
    <source>
        <dbReference type="Pfam" id="PF04095"/>
    </source>
</evidence>
<dbReference type="EC" id="6.3.4.21" evidence="5 16"/>
<evidence type="ECO:0000256" key="6">
    <source>
        <dbReference type="ARBA" id="ARBA00021569"/>
    </source>
</evidence>
<evidence type="ECO:0000256" key="3">
    <source>
        <dbReference type="ARBA" id="ARBA00004952"/>
    </source>
</evidence>
<comment type="cofactor">
    <cofactor evidence="2">
        <name>Mg(2+)</name>
        <dbReference type="ChEBI" id="CHEBI:18420"/>
    </cofactor>
</comment>
<keyword evidence="9 16" id="KW-0662">Pyridine nucleotide biosynthesis</keyword>
<feature type="domain" description="Nicotinate phosphoribosyltransferase N-terminal" evidence="18">
    <location>
        <begin position="21"/>
        <end position="148"/>
    </location>
</feature>
<feature type="domain" description="Nicotinate phosphoribosyltransferase C-terminal" evidence="19">
    <location>
        <begin position="424"/>
        <end position="538"/>
    </location>
</feature>
<dbReference type="Pfam" id="PF17767">
    <property type="entry name" value="NAPRTase_N"/>
    <property type="match status" value="1"/>
</dbReference>
<dbReference type="PIRSF" id="PIRSF000484">
    <property type="entry name" value="NAPRT"/>
    <property type="match status" value="1"/>
</dbReference>
<evidence type="ECO:0000313" key="21">
    <source>
        <dbReference type="RefSeq" id="XP_024937325.1"/>
    </source>
</evidence>
<proteinExistence type="inferred from homology"/>
<evidence type="ECO:0000256" key="10">
    <source>
        <dbReference type="ARBA" id="ARBA00022679"/>
    </source>
</evidence>
<dbReference type="CTD" id="93100"/>
<sequence length="554" mass="62235">MSDDRDRLCGRLRQNGVVQPLLTDLYQITMAYAYWKSGKMQDHAVFDLFFRKNPFQGEFTIFAGLEECLKFLDKFHYSDSDIEYLKSTMSSSVEPKFFEYLKKLNAKDVTLYAIEEGSVVFPRVPLIRIEGPLIMVQLLETTLLTLVNYASLMATNAARYRMVAGKNVALLEFGLRRAQGPDGGLSASKYSYIGGFDGTSNVLAGKLFNIPVKGTHAHAYITSFTGVEELQTKTLAHKQTGQVHDLLALSSTYRESIASDLGALVSEASDGELAALISFAIAFPDGFMALVDTYDVKRSGLLNFCAVALALNDLGYKAVGIRIDSGDLAYLSHAARDIFERIATKYNLPWFARLTIVASNDINEETILSLNEQNHKIDCFGIGTHLVTCQRQPALGCVYKMVEINGQPRIKLSQEVDKVTMPGRKIAYRLYGADGHALIDLLQRCCEDPPQVGQKVLCRHPFQESKRAYVIPTQVEPLHKVYWERGNICHPLSTLQEIRNRVQESLKTLRNDHKRNLNPTPYKFLVFFQVAVSDDLYNFIHDLWLQNAPIGELS</sequence>
<evidence type="ECO:0000256" key="14">
    <source>
        <dbReference type="ARBA" id="ARBA00023426"/>
    </source>
</evidence>
<dbReference type="GO" id="GO:0034355">
    <property type="term" value="P:NAD+ biosynthetic process via the salvage pathway"/>
    <property type="evidence" value="ECO:0007669"/>
    <property type="project" value="TreeGrafter"/>
</dbReference>
<protein>
    <recommendedName>
        <fullName evidence="6 16">Nicotinate phosphoribosyltransferase</fullName>
        <ecNumber evidence="5 16">6.3.4.21</ecNumber>
    </recommendedName>
</protein>
<evidence type="ECO:0000256" key="11">
    <source>
        <dbReference type="ARBA" id="ARBA00022723"/>
    </source>
</evidence>
<evidence type="ECO:0000256" key="1">
    <source>
        <dbReference type="ARBA" id="ARBA00001936"/>
    </source>
</evidence>
<comment type="function">
    <text evidence="14">Catalyzes the first step in the biosynthesis of NAD from nicotinic acid, the ATP-dependent synthesis of beta-nicotinate D-ribonucleotide from nicotinate and 5-phospho-D-ribose 1-phosphate. Helps prevent cellular oxidative stress via its role in NAD biosynthesis.</text>
</comment>